<proteinExistence type="predicted"/>
<dbReference type="Proteomes" id="UP000504638">
    <property type="component" value="Unplaced"/>
</dbReference>
<name>A0A6G1GBP2_9PEZI</name>
<evidence type="ECO:0000313" key="3">
    <source>
        <dbReference type="RefSeq" id="XP_033536951.1"/>
    </source>
</evidence>
<evidence type="ECO:0000313" key="1">
    <source>
        <dbReference type="EMBL" id="KAF1815320.1"/>
    </source>
</evidence>
<dbReference type="OrthoDB" id="2238745at2759"/>
<organism evidence="1">
    <name type="scientific">Eremomyces bilateralis CBS 781.70</name>
    <dbReference type="NCBI Taxonomy" id="1392243"/>
    <lineage>
        <taxon>Eukaryota</taxon>
        <taxon>Fungi</taxon>
        <taxon>Dikarya</taxon>
        <taxon>Ascomycota</taxon>
        <taxon>Pezizomycotina</taxon>
        <taxon>Dothideomycetes</taxon>
        <taxon>Dothideomycetes incertae sedis</taxon>
        <taxon>Eremomycetales</taxon>
        <taxon>Eremomycetaceae</taxon>
        <taxon>Eremomyces</taxon>
    </lineage>
</organism>
<reference evidence="3" key="2">
    <citation type="submission" date="2020-04" db="EMBL/GenBank/DDBJ databases">
        <authorList>
            <consortium name="NCBI Genome Project"/>
        </authorList>
    </citation>
    <scope>NUCLEOTIDE SEQUENCE</scope>
    <source>
        <strain evidence="3">CBS 781.70</strain>
    </source>
</reference>
<keyword evidence="2" id="KW-1185">Reference proteome</keyword>
<sequence length="83" mass="8780">MLYVLLVSLLGFSLHGTSLLVAHLGIYVCGARTSWTAPLATSSRNAVRIEGHRRTILHSDKPIVLNADGGGFVALSAVVDIPL</sequence>
<dbReference type="GeneID" id="54419278"/>
<reference evidence="1 3" key="1">
    <citation type="submission" date="2020-01" db="EMBL/GenBank/DDBJ databases">
        <authorList>
            <consortium name="DOE Joint Genome Institute"/>
            <person name="Haridas S."/>
            <person name="Albert R."/>
            <person name="Binder M."/>
            <person name="Bloem J."/>
            <person name="Labutti K."/>
            <person name="Salamov A."/>
            <person name="Andreopoulos B."/>
            <person name="Baker S.E."/>
            <person name="Barry K."/>
            <person name="Bills G."/>
            <person name="Bluhm B.H."/>
            <person name="Cannon C."/>
            <person name="Castanera R."/>
            <person name="Culley D.E."/>
            <person name="Daum C."/>
            <person name="Ezra D."/>
            <person name="Gonzalez J.B."/>
            <person name="Henrissat B."/>
            <person name="Kuo A."/>
            <person name="Liang C."/>
            <person name="Lipzen A."/>
            <person name="Lutzoni F."/>
            <person name="Magnuson J."/>
            <person name="Mondo S."/>
            <person name="Nolan M."/>
            <person name="Ohm R."/>
            <person name="Pangilinan J."/>
            <person name="Park H.-J."/>
            <person name="Ramirez L."/>
            <person name="Alfaro M."/>
            <person name="Sun H."/>
            <person name="Tritt A."/>
            <person name="Yoshinaga Y."/>
            <person name="Zwiers L.-H."/>
            <person name="Turgeon B.G."/>
            <person name="Goodwin S.B."/>
            <person name="Spatafora J.W."/>
            <person name="Crous P.W."/>
            <person name="Grigoriev I.V."/>
        </authorList>
    </citation>
    <scope>NUCLEOTIDE SEQUENCE</scope>
    <source>
        <strain evidence="1 3">CBS 781.70</strain>
    </source>
</reference>
<dbReference type="RefSeq" id="XP_033536951.1">
    <property type="nucleotide sequence ID" value="XM_033678708.1"/>
</dbReference>
<dbReference type="AlphaFoldDB" id="A0A6G1GBP2"/>
<protein>
    <submittedName>
        <fullName evidence="1 3">Uncharacterized protein</fullName>
    </submittedName>
</protein>
<reference evidence="3" key="3">
    <citation type="submission" date="2025-04" db="UniProtKB">
        <authorList>
            <consortium name="RefSeq"/>
        </authorList>
    </citation>
    <scope>IDENTIFICATION</scope>
    <source>
        <strain evidence="3">CBS 781.70</strain>
    </source>
</reference>
<dbReference type="EMBL" id="ML975151">
    <property type="protein sequence ID" value="KAF1815320.1"/>
    <property type="molecule type" value="Genomic_DNA"/>
</dbReference>
<gene>
    <name evidence="1 3" type="ORF">P152DRAFT_455038</name>
</gene>
<accession>A0A6G1GBP2</accession>
<evidence type="ECO:0000313" key="2">
    <source>
        <dbReference type="Proteomes" id="UP000504638"/>
    </source>
</evidence>